<evidence type="ECO:0000256" key="1">
    <source>
        <dbReference type="ARBA" id="ARBA00010429"/>
    </source>
</evidence>
<dbReference type="Gene3D" id="3.30.70.3340">
    <property type="match status" value="1"/>
</dbReference>
<evidence type="ECO:0000256" key="5">
    <source>
        <dbReference type="ARBA" id="ARBA00023002"/>
    </source>
</evidence>
<dbReference type="GO" id="GO:0009055">
    <property type="term" value="F:electron transfer activity"/>
    <property type="evidence" value="ECO:0007669"/>
    <property type="project" value="InterPro"/>
</dbReference>
<keyword evidence="2" id="KW-0004">4Fe-4S</keyword>
<reference evidence="9" key="2">
    <citation type="journal article" date="2018" name="ISME J.">
        <title>Peatland Acidobacteria with a dissimilatory sulfur metabolism.</title>
        <authorList>
            <person name="Hausmann B."/>
            <person name="Pelikan C."/>
            <person name="Herbold C.W."/>
            <person name="Kostlbacher S."/>
            <person name="Albertsen M."/>
            <person name="Eichorst S.A."/>
            <person name="Glavina Del Rio T."/>
            <person name="Huemer M."/>
            <person name="Nielsen P.H."/>
            <person name="Rattei T."/>
            <person name="Stingl U."/>
            <person name="Tringe S.G."/>
            <person name="Trojan D."/>
            <person name="Wentrup C."/>
            <person name="Woebken D."/>
            <person name="Pester M."/>
            <person name="Loy A."/>
        </authorList>
    </citation>
    <scope>NUCLEOTIDE SEQUENCE</scope>
</reference>
<dbReference type="NCBIfam" id="TIGR02066">
    <property type="entry name" value="dsrB"/>
    <property type="match status" value="1"/>
</dbReference>
<dbReference type="Pfam" id="PF03460">
    <property type="entry name" value="NIR_SIR_ferr"/>
    <property type="match status" value="1"/>
</dbReference>
<dbReference type="SUPFAM" id="SSF54862">
    <property type="entry name" value="4Fe-4S ferredoxins"/>
    <property type="match status" value="1"/>
</dbReference>
<keyword evidence="3" id="KW-0349">Heme</keyword>
<dbReference type="GO" id="GO:0020037">
    <property type="term" value="F:heme binding"/>
    <property type="evidence" value="ECO:0007669"/>
    <property type="project" value="InterPro"/>
</dbReference>
<dbReference type="InterPro" id="IPR017896">
    <property type="entry name" value="4Fe4S_Fe-S-bd"/>
</dbReference>
<proteinExistence type="inferred from homology"/>
<evidence type="ECO:0000256" key="3">
    <source>
        <dbReference type="ARBA" id="ARBA00022617"/>
    </source>
</evidence>
<evidence type="ECO:0000259" key="8">
    <source>
        <dbReference type="PROSITE" id="PS51379"/>
    </source>
</evidence>
<dbReference type="InterPro" id="IPR011808">
    <property type="entry name" value="DsrB"/>
</dbReference>
<organism evidence="9">
    <name type="scientific">Verrucomicrobia bacterium SbV1</name>
    <dbReference type="NCBI Taxonomy" id="2267897"/>
    <lineage>
        <taxon>Bacteria</taxon>
        <taxon>Pseudomonadati</taxon>
        <taxon>Verrucomicrobiota</taxon>
        <taxon>Verrucomicrobiia</taxon>
    </lineage>
</organism>
<dbReference type="InterPro" id="IPR005117">
    <property type="entry name" value="NiRdtase/SiRdtase_haem-b_fer"/>
</dbReference>
<dbReference type="SUPFAM" id="SSF55124">
    <property type="entry name" value="Nitrite/Sulfite reductase N-terminal domain-like"/>
    <property type="match status" value="1"/>
</dbReference>
<keyword evidence="5" id="KW-0560">Oxidoreductase</keyword>
<dbReference type="Gene3D" id="3.30.70.20">
    <property type="match status" value="1"/>
</dbReference>
<dbReference type="GO" id="GO:0006790">
    <property type="term" value="P:sulfur compound metabolic process"/>
    <property type="evidence" value="ECO:0007669"/>
    <property type="project" value="InterPro"/>
</dbReference>
<accession>A0A2H4T9B2</accession>
<protein>
    <submittedName>
        <fullName evidence="9">Dissimilatory sulfite reductase beta subunit</fullName>
    </submittedName>
</protein>
<gene>
    <name evidence="9" type="primary">dsrB</name>
</gene>
<dbReference type="PRINTS" id="PR00397">
    <property type="entry name" value="SIROHAEM"/>
</dbReference>
<dbReference type="InterPro" id="IPR045854">
    <property type="entry name" value="NO2/SO3_Rdtase_4Fe4S_sf"/>
</dbReference>
<dbReference type="GO" id="GO:0051539">
    <property type="term" value="F:4 iron, 4 sulfur cluster binding"/>
    <property type="evidence" value="ECO:0007669"/>
    <property type="project" value="UniProtKB-KW"/>
</dbReference>
<keyword evidence="7" id="KW-0411">Iron-sulfur</keyword>
<dbReference type="AlphaFoldDB" id="A0A2H4T9B2"/>
<dbReference type="PROSITE" id="PS51379">
    <property type="entry name" value="4FE4S_FER_2"/>
    <property type="match status" value="1"/>
</dbReference>
<feature type="domain" description="4Fe-4S ferredoxin-type" evidence="8">
    <location>
        <begin position="219"/>
        <end position="248"/>
    </location>
</feature>
<evidence type="ECO:0000256" key="2">
    <source>
        <dbReference type="ARBA" id="ARBA00022485"/>
    </source>
</evidence>
<dbReference type="Pfam" id="PF01077">
    <property type="entry name" value="NIR_SIR"/>
    <property type="match status" value="1"/>
</dbReference>
<dbReference type="SUPFAM" id="SSF56014">
    <property type="entry name" value="Nitrite and sulphite reductase 4Fe-4S domain-like"/>
    <property type="match status" value="1"/>
</dbReference>
<keyword evidence="4" id="KW-0479">Metal-binding</keyword>
<evidence type="ECO:0000256" key="6">
    <source>
        <dbReference type="ARBA" id="ARBA00023004"/>
    </source>
</evidence>
<dbReference type="InterPro" id="IPR006067">
    <property type="entry name" value="NO2/SO3_Rdtase_4Fe4S_dom"/>
</dbReference>
<dbReference type="GO" id="GO:0018551">
    <property type="term" value="F:dissimilatory sulfite reductase (NADH) activity"/>
    <property type="evidence" value="ECO:0007669"/>
    <property type="project" value="InterPro"/>
</dbReference>
<reference evidence="9" key="1">
    <citation type="journal article" date="2018" name="ISME J.">
        <title>Expanded diversity of microbial groups that shape the dissimilatory sulfur cycle.</title>
        <authorList>
            <person name="Anantharaman K."/>
            <person name="Hausmann B."/>
            <person name="Jungbluth S.P."/>
            <person name="Kantor R.S."/>
            <person name="Lavy A."/>
            <person name="Warren L.A."/>
            <person name="Rappe M.S."/>
            <person name="Pester M."/>
            <person name="Loy A."/>
            <person name="Thomas B.C."/>
            <person name="Banfield J.F."/>
        </authorList>
    </citation>
    <scope>NUCLEOTIDE SEQUENCE</scope>
</reference>
<dbReference type="InterPro" id="IPR036136">
    <property type="entry name" value="Nit/Sulf_reduc_fer-like_dom_sf"/>
</dbReference>
<keyword evidence="6" id="KW-0408">Iron</keyword>
<dbReference type="InterPro" id="IPR006066">
    <property type="entry name" value="NO2/SO3_Rdtase_FeS/sirohaem_BS"/>
</dbReference>
<dbReference type="PROSITE" id="PS00365">
    <property type="entry name" value="NIR_SIR"/>
    <property type="match status" value="1"/>
</dbReference>
<evidence type="ECO:0000256" key="7">
    <source>
        <dbReference type="ARBA" id="ARBA00023014"/>
    </source>
</evidence>
<evidence type="ECO:0000313" key="9">
    <source>
        <dbReference type="EMBL" id="ATY72504.1"/>
    </source>
</evidence>
<dbReference type="GO" id="GO:0046872">
    <property type="term" value="F:metal ion binding"/>
    <property type="evidence" value="ECO:0007669"/>
    <property type="project" value="UniProtKB-KW"/>
</dbReference>
<comment type="similarity">
    <text evidence="1">Belongs to the nitrite and sulfite reductase 4Fe-4S domain family.</text>
</comment>
<dbReference type="Gene3D" id="3.30.413.10">
    <property type="entry name" value="Sulfite Reductase Hemoprotein, domain 1"/>
    <property type="match status" value="1"/>
</dbReference>
<dbReference type="PANTHER" id="PTHR11493:SF54">
    <property type="entry name" value="ANAEROBIC SULFITE REDUCTASE SUBUNIT C"/>
    <property type="match status" value="1"/>
</dbReference>
<sequence>MPGIGIPPLADNLPPILKRNYGKWLSHEHPRPGVIKHDSETGEACFTVRAGMPPNARVSTHTLRALCDLADEFAGGYFRVTQRNSCEFVGVPEPRIDELIARLAQMGFPVGGTNRSLHNTVCCTGYLHCHLAATDPAAIMKAVSEMLLKEFQNDCLPAKLKISGSGCINNCGEGSTADIGVVGVHRDLPPSKEDKLKGCELPLVISVCPVGAIKPKGPGMIEIDAQRCIHCPACSVACAAMAPIGSPDGDGVAIVVGGKAANTGRGPALAKVVVPYLPNNPPYWPEVTSTIRKVVDAWSAHARKDERVGDWIGRIGWQKFYERAGLPLSFKVVDGYDARSLDYAKSNVRFNW</sequence>
<name>A0A2H4T9B2_9BACT</name>
<dbReference type="InterPro" id="IPR045169">
    <property type="entry name" value="NO2/SO3_Rdtase_4Fe4S_prot"/>
</dbReference>
<evidence type="ECO:0000256" key="4">
    <source>
        <dbReference type="ARBA" id="ARBA00022723"/>
    </source>
</evidence>
<dbReference type="PANTHER" id="PTHR11493">
    <property type="entry name" value="SULFITE REDUCTASE [NADPH] SUBUNIT BETA-RELATED"/>
    <property type="match status" value="1"/>
</dbReference>
<dbReference type="EMBL" id="MG182123">
    <property type="protein sequence ID" value="ATY72504.1"/>
    <property type="molecule type" value="Genomic_DNA"/>
</dbReference>